<dbReference type="EMBL" id="QTSX02005169">
    <property type="protein sequence ID" value="KAJ9060538.1"/>
    <property type="molecule type" value="Genomic_DNA"/>
</dbReference>
<dbReference type="Proteomes" id="UP001165960">
    <property type="component" value="Unassembled WGS sequence"/>
</dbReference>
<sequence>MAAYPAKTDKETMNPSVAQKQADAPFKGKSSRSQKKNYRNKYNGENKNAAKPTIPETLTEMSGEIVEAAKLSTAQKIDTPVIPATASDEDKNHPATASAFEIGWMFVQQYYTFMNKSPRRLHCFYKAKSAMIRGNRI</sequence>
<proteinExistence type="predicted"/>
<keyword evidence="2" id="KW-1185">Reference proteome</keyword>
<accession>A0ACC2SE14</accession>
<gene>
    <name evidence="1" type="ORF">DSO57_1029725</name>
</gene>
<organism evidence="1 2">
    <name type="scientific">Entomophthora muscae</name>
    <dbReference type="NCBI Taxonomy" id="34485"/>
    <lineage>
        <taxon>Eukaryota</taxon>
        <taxon>Fungi</taxon>
        <taxon>Fungi incertae sedis</taxon>
        <taxon>Zoopagomycota</taxon>
        <taxon>Entomophthoromycotina</taxon>
        <taxon>Entomophthoromycetes</taxon>
        <taxon>Entomophthorales</taxon>
        <taxon>Entomophthoraceae</taxon>
        <taxon>Entomophthora</taxon>
    </lineage>
</organism>
<evidence type="ECO:0000313" key="2">
    <source>
        <dbReference type="Proteomes" id="UP001165960"/>
    </source>
</evidence>
<protein>
    <submittedName>
        <fullName evidence="1">Uncharacterized protein</fullName>
    </submittedName>
</protein>
<evidence type="ECO:0000313" key="1">
    <source>
        <dbReference type="EMBL" id="KAJ9060538.1"/>
    </source>
</evidence>
<name>A0ACC2SE14_9FUNG</name>
<reference evidence="1" key="1">
    <citation type="submission" date="2022-04" db="EMBL/GenBank/DDBJ databases">
        <title>Genome of the entomopathogenic fungus Entomophthora muscae.</title>
        <authorList>
            <person name="Elya C."/>
            <person name="Lovett B.R."/>
            <person name="Lee E."/>
            <person name="Macias A.M."/>
            <person name="Hajek A.E."/>
            <person name="De Bivort B.L."/>
            <person name="Kasson M.T."/>
            <person name="De Fine Licht H.H."/>
            <person name="Stajich J.E."/>
        </authorList>
    </citation>
    <scope>NUCLEOTIDE SEQUENCE</scope>
    <source>
        <strain evidence="1">Berkeley</strain>
    </source>
</reference>
<comment type="caution">
    <text evidence="1">The sequence shown here is derived from an EMBL/GenBank/DDBJ whole genome shotgun (WGS) entry which is preliminary data.</text>
</comment>